<dbReference type="GeneID" id="7450112"/>
<sequence length="257" mass="26811">MSKSSRRSTAKAATAATATTKLAIVALLSSTLSSADASQSASRPQHLLLNSQSSSSVIGELVPTFTCGTSWRDAYAQCSSFSSTASSTATAANGVVASSIPTLCPTGDSSSCPSNQHCYAGIPCSFSLVEQRMVIEEKYVKDSIEQQQHVEGRFVCASSYEEAVESLSQTSVQYCNSGTSDECPSSLECYASVFSSSSTSNESVGSTYNESLTTSPTPVLSSYITEPILLNSTSSQDLFESPSSSSSLGSMLFGCSF</sequence>
<dbReference type="RefSeq" id="XP_002291732.1">
    <property type="nucleotide sequence ID" value="XM_002291696.1"/>
</dbReference>
<reference evidence="2 3" key="1">
    <citation type="journal article" date="2004" name="Science">
        <title>The genome of the diatom Thalassiosira pseudonana: ecology, evolution, and metabolism.</title>
        <authorList>
            <person name="Armbrust E.V."/>
            <person name="Berges J.A."/>
            <person name="Bowler C."/>
            <person name="Green B.R."/>
            <person name="Martinez D."/>
            <person name="Putnam N.H."/>
            <person name="Zhou S."/>
            <person name="Allen A.E."/>
            <person name="Apt K.E."/>
            <person name="Bechner M."/>
            <person name="Brzezinski M.A."/>
            <person name="Chaal B.K."/>
            <person name="Chiovitti A."/>
            <person name="Davis A.K."/>
            <person name="Demarest M.S."/>
            <person name="Detter J.C."/>
            <person name="Glavina T."/>
            <person name="Goodstein D."/>
            <person name="Hadi M.Z."/>
            <person name="Hellsten U."/>
            <person name="Hildebrand M."/>
            <person name="Jenkins B.D."/>
            <person name="Jurka J."/>
            <person name="Kapitonov V.V."/>
            <person name="Kroger N."/>
            <person name="Lau W.W."/>
            <person name="Lane T.W."/>
            <person name="Larimer F.W."/>
            <person name="Lippmeier J.C."/>
            <person name="Lucas S."/>
            <person name="Medina M."/>
            <person name="Montsant A."/>
            <person name="Obornik M."/>
            <person name="Parker M.S."/>
            <person name="Palenik B."/>
            <person name="Pazour G.J."/>
            <person name="Richardson P.M."/>
            <person name="Rynearson T.A."/>
            <person name="Saito M.A."/>
            <person name="Schwartz D.C."/>
            <person name="Thamatrakoln K."/>
            <person name="Valentin K."/>
            <person name="Vardi A."/>
            <person name="Wilkerson F.P."/>
            <person name="Rokhsar D.S."/>
        </authorList>
    </citation>
    <scope>NUCLEOTIDE SEQUENCE [LARGE SCALE GENOMIC DNA]</scope>
    <source>
        <strain evidence="2 3">CCMP1335</strain>
    </source>
</reference>
<evidence type="ECO:0000313" key="2">
    <source>
        <dbReference type="EMBL" id="EED90583.1"/>
    </source>
</evidence>
<dbReference type="AlphaFoldDB" id="B8C6K2"/>
<dbReference type="HOGENOM" id="CLU_1083714_0_0_1"/>
<proteinExistence type="predicted"/>
<reference evidence="2 3" key="2">
    <citation type="journal article" date="2008" name="Nature">
        <title>The Phaeodactylum genome reveals the evolutionary history of diatom genomes.</title>
        <authorList>
            <person name="Bowler C."/>
            <person name="Allen A.E."/>
            <person name="Badger J.H."/>
            <person name="Grimwood J."/>
            <person name="Jabbari K."/>
            <person name="Kuo A."/>
            <person name="Maheswari U."/>
            <person name="Martens C."/>
            <person name="Maumus F."/>
            <person name="Otillar R.P."/>
            <person name="Rayko E."/>
            <person name="Salamov A."/>
            <person name="Vandepoele K."/>
            <person name="Beszteri B."/>
            <person name="Gruber A."/>
            <person name="Heijde M."/>
            <person name="Katinka M."/>
            <person name="Mock T."/>
            <person name="Valentin K."/>
            <person name="Verret F."/>
            <person name="Berges J.A."/>
            <person name="Brownlee C."/>
            <person name="Cadoret J.P."/>
            <person name="Chiovitti A."/>
            <person name="Choi C.J."/>
            <person name="Coesel S."/>
            <person name="De Martino A."/>
            <person name="Detter J.C."/>
            <person name="Durkin C."/>
            <person name="Falciatore A."/>
            <person name="Fournet J."/>
            <person name="Haruta M."/>
            <person name="Huysman M.J."/>
            <person name="Jenkins B.D."/>
            <person name="Jiroutova K."/>
            <person name="Jorgensen R.E."/>
            <person name="Joubert Y."/>
            <person name="Kaplan A."/>
            <person name="Kroger N."/>
            <person name="Kroth P.G."/>
            <person name="La Roche J."/>
            <person name="Lindquist E."/>
            <person name="Lommer M."/>
            <person name="Martin-Jezequel V."/>
            <person name="Lopez P.J."/>
            <person name="Lucas S."/>
            <person name="Mangogna M."/>
            <person name="McGinnis K."/>
            <person name="Medlin L.K."/>
            <person name="Montsant A."/>
            <person name="Oudot-Le Secq M.P."/>
            <person name="Napoli C."/>
            <person name="Obornik M."/>
            <person name="Parker M.S."/>
            <person name="Petit J.L."/>
            <person name="Porcel B.M."/>
            <person name="Poulsen N."/>
            <person name="Robison M."/>
            <person name="Rychlewski L."/>
            <person name="Rynearson T.A."/>
            <person name="Schmutz J."/>
            <person name="Shapiro H."/>
            <person name="Siaut M."/>
            <person name="Stanley M."/>
            <person name="Sussman M.R."/>
            <person name="Taylor A.R."/>
            <person name="Vardi A."/>
            <person name="von Dassow P."/>
            <person name="Vyverman W."/>
            <person name="Willis A."/>
            <person name="Wyrwicz L.S."/>
            <person name="Rokhsar D.S."/>
            <person name="Weissenbach J."/>
            <person name="Armbrust E.V."/>
            <person name="Green B.R."/>
            <person name="Van de Peer Y."/>
            <person name="Grigoriev I.V."/>
        </authorList>
    </citation>
    <scope>NUCLEOTIDE SEQUENCE [LARGE SCALE GENOMIC DNA]</scope>
    <source>
        <strain evidence="2 3">CCMP1335</strain>
    </source>
</reference>
<dbReference type="InParanoid" id="B8C6K2"/>
<keyword evidence="3" id="KW-1185">Reference proteome</keyword>
<name>B8C6K2_THAPS</name>
<accession>B8C6K2</accession>
<dbReference type="EMBL" id="CM000644">
    <property type="protein sequence ID" value="EED90583.1"/>
    <property type="molecule type" value="Genomic_DNA"/>
</dbReference>
<dbReference type="KEGG" id="tps:THAPSDRAFT_23701"/>
<organism evidence="2 3">
    <name type="scientific">Thalassiosira pseudonana</name>
    <name type="common">Marine diatom</name>
    <name type="synonym">Cyclotella nana</name>
    <dbReference type="NCBI Taxonomy" id="35128"/>
    <lineage>
        <taxon>Eukaryota</taxon>
        <taxon>Sar</taxon>
        <taxon>Stramenopiles</taxon>
        <taxon>Ochrophyta</taxon>
        <taxon>Bacillariophyta</taxon>
        <taxon>Coscinodiscophyceae</taxon>
        <taxon>Thalassiosirophycidae</taxon>
        <taxon>Thalassiosirales</taxon>
        <taxon>Thalassiosiraceae</taxon>
        <taxon>Thalassiosira</taxon>
    </lineage>
</organism>
<dbReference type="Proteomes" id="UP000001449">
    <property type="component" value="Chromosome 8"/>
</dbReference>
<evidence type="ECO:0000256" key="1">
    <source>
        <dbReference type="SAM" id="SignalP"/>
    </source>
</evidence>
<feature type="signal peptide" evidence="1">
    <location>
        <begin position="1"/>
        <end position="37"/>
    </location>
</feature>
<evidence type="ECO:0000313" key="3">
    <source>
        <dbReference type="Proteomes" id="UP000001449"/>
    </source>
</evidence>
<keyword evidence="1" id="KW-0732">Signal</keyword>
<gene>
    <name evidence="2" type="ORF">THAPSDRAFT_23701</name>
</gene>
<feature type="chain" id="PRO_5002869765" evidence="1">
    <location>
        <begin position="38"/>
        <end position="257"/>
    </location>
</feature>
<dbReference type="PaxDb" id="35128-Thaps23701"/>
<protein>
    <submittedName>
        <fullName evidence="2">Uncharacterized protein</fullName>
    </submittedName>
</protein>